<dbReference type="GO" id="GO:0005737">
    <property type="term" value="C:cytoplasm"/>
    <property type="evidence" value="ECO:0007669"/>
    <property type="project" value="TreeGrafter"/>
</dbReference>
<dbReference type="AlphaFoldDB" id="A0A420Y5P1"/>
<dbReference type="GO" id="GO:0004029">
    <property type="term" value="F:aldehyde dehydrogenase (NAD+) activity"/>
    <property type="evidence" value="ECO:0007669"/>
    <property type="project" value="TreeGrafter"/>
</dbReference>
<evidence type="ECO:0000259" key="1">
    <source>
        <dbReference type="Pfam" id="PF05368"/>
    </source>
</evidence>
<dbReference type="SUPFAM" id="SSF51735">
    <property type="entry name" value="NAD(P)-binding Rossmann-fold domains"/>
    <property type="match status" value="1"/>
</dbReference>
<protein>
    <recommendedName>
        <fullName evidence="1">NmrA-like domain-containing protein</fullName>
    </recommendedName>
</protein>
<dbReference type="Proteomes" id="UP000275385">
    <property type="component" value="Unassembled WGS sequence"/>
</dbReference>
<dbReference type="OrthoDB" id="2130169at2759"/>
<comment type="caution">
    <text evidence="2">The sequence shown here is derived from an EMBL/GenBank/DDBJ whole genome shotgun (WGS) entry which is preliminary data.</text>
</comment>
<gene>
    <name evidence="2" type="ORF">DL546_006217</name>
</gene>
<dbReference type="InterPro" id="IPR036291">
    <property type="entry name" value="NAD(P)-bd_dom_sf"/>
</dbReference>
<keyword evidence="3" id="KW-1185">Reference proteome</keyword>
<reference evidence="2 3" key="1">
    <citation type="submission" date="2018-08" db="EMBL/GenBank/DDBJ databases">
        <title>Draft genome of the lignicolous fungus Coniochaeta pulveracea.</title>
        <authorList>
            <person name="Borstlap C.J."/>
            <person name="De Witt R.N."/>
            <person name="Botha A."/>
            <person name="Volschenk H."/>
        </authorList>
    </citation>
    <scope>NUCLEOTIDE SEQUENCE [LARGE SCALE GENOMIC DNA]</scope>
    <source>
        <strain evidence="2 3">CAB683</strain>
    </source>
</reference>
<proteinExistence type="predicted"/>
<dbReference type="Gene3D" id="3.40.50.720">
    <property type="entry name" value="NAD(P)-binding Rossmann-like Domain"/>
    <property type="match status" value="1"/>
</dbReference>
<dbReference type="PANTHER" id="PTHR48079">
    <property type="entry name" value="PROTEIN YEEZ"/>
    <property type="match status" value="1"/>
</dbReference>
<dbReference type="PANTHER" id="PTHR48079:SF8">
    <property type="entry name" value="NAD(P)-BINDING DOMAIN-CONTAINING PROTEIN"/>
    <property type="match status" value="1"/>
</dbReference>
<evidence type="ECO:0000313" key="3">
    <source>
        <dbReference type="Proteomes" id="UP000275385"/>
    </source>
</evidence>
<organism evidence="2 3">
    <name type="scientific">Coniochaeta pulveracea</name>
    <dbReference type="NCBI Taxonomy" id="177199"/>
    <lineage>
        <taxon>Eukaryota</taxon>
        <taxon>Fungi</taxon>
        <taxon>Dikarya</taxon>
        <taxon>Ascomycota</taxon>
        <taxon>Pezizomycotina</taxon>
        <taxon>Sordariomycetes</taxon>
        <taxon>Sordariomycetidae</taxon>
        <taxon>Coniochaetales</taxon>
        <taxon>Coniochaetaceae</taxon>
        <taxon>Coniochaeta</taxon>
    </lineage>
</organism>
<accession>A0A420Y5P1</accession>
<dbReference type="EMBL" id="QVQW01000046">
    <property type="protein sequence ID" value="RKU43208.1"/>
    <property type="molecule type" value="Genomic_DNA"/>
</dbReference>
<evidence type="ECO:0000313" key="2">
    <source>
        <dbReference type="EMBL" id="RKU43208.1"/>
    </source>
</evidence>
<name>A0A420Y5P1_9PEZI</name>
<dbReference type="Pfam" id="PF05368">
    <property type="entry name" value="NmrA"/>
    <property type="match status" value="1"/>
</dbReference>
<dbReference type="InterPro" id="IPR051783">
    <property type="entry name" value="NAD(P)-dependent_oxidoreduct"/>
</dbReference>
<feature type="domain" description="NmrA-like" evidence="1">
    <location>
        <begin position="5"/>
        <end position="77"/>
    </location>
</feature>
<dbReference type="STRING" id="177199.A0A420Y5P1"/>
<dbReference type="InterPro" id="IPR008030">
    <property type="entry name" value="NmrA-like"/>
</dbReference>
<sequence length="371" mass="39286">MAKLFLTGASGYIGGEALYALVKSHPEYYIRALVRDAVKGHAISSAFPSVQVVEGNLDDASILAAEVSRADVVLHLAATGHLASVQAIHETLKSRPKDQGEAHWVQISGATALAAGELADKSRVPGSASDVVFDDMDGIAKIREVIQKHPSRAVDNYMLSVAADTVQVNTALLLGPMIYGQGRGPVNQRSIQIPALIKATLQTGRGVQVGKGLSRWGNVHVEDVGSLVVRLVERAMEGNCTSEAWNLNGVYLLGVGEEVRVSRPLSQQGTSRSTKLTGISCLQTFGAISRSVASTTAQKGLIPKGEEVDELLGEKAETVLPHGTILFGTNARGNAGRARQVLGWVPRHENGLEAEIPRVVDAEAKALGMLD</sequence>